<keyword evidence="5 6" id="KW-0539">Nucleus</keyword>
<evidence type="ECO:0000256" key="7">
    <source>
        <dbReference type="RuleBase" id="RU000682"/>
    </source>
</evidence>
<comment type="subcellular location">
    <subcellularLocation>
        <location evidence="1 6 7">Nucleus</location>
    </subcellularLocation>
</comment>
<dbReference type="PANTHER" id="PTHR45793">
    <property type="entry name" value="HOMEOBOX PROTEIN"/>
    <property type="match status" value="1"/>
</dbReference>
<dbReference type="GO" id="GO:0000981">
    <property type="term" value="F:DNA-binding transcription factor activity, RNA polymerase II-specific"/>
    <property type="evidence" value="ECO:0007669"/>
    <property type="project" value="TreeGrafter"/>
</dbReference>
<dbReference type="InterPro" id="IPR009057">
    <property type="entry name" value="Homeodomain-like_sf"/>
</dbReference>
<keyword evidence="3 6" id="KW-0238">DNA-binding</keyword>
<evidence type="ECO:0000256" key="4">
    <source>
        <dbReference type="ARBA" id="ARBA00023155"/>
    </source>
</evidence>
<organism evidence="9">
    <name type="scientific">Timema genevievae</name>
    <name type="common">Walking stick</name>
    <dbReference type="NCBI Taxonomy" id="629358"/>
    <lineage>
        <taxon>Eukaryota</taxon>
        <taxon>Metazoa</taxon>
        <taxon>Ecdysozoa</taxon>
        <taxon>Arthropoda</taxon>
        <taxon>Hexapoda</taxon>
        <taxon>Insecta</taxon>
        <taxon>Pterygota</taxon>
        <taxon>Neoptera</taxon>
        <taxon>Polyneoptera</taxon>
        <taxon>Phasmatodea</taxon>
        <taxon>Timematodea</taxon>
        <taxon>Timematoidea</taxon>
        <taxon>Timematidae</taxon>
        <taxon>Timema</taxon>
    </lineage>
</organism>
<dbReference type="GO" id="GO:0005634">
    <property type="term" value="C:nucleus"/>
    <property type="evidence" value="ECO:0007669"/>
    <property type="project" value="UniProtKB-SubCell"/>
</dbReference>
<evidence type="ECO:0000259" key="8">
    <source>
        <dbReference type="PROSITE" id="PS50071"/>
    </source>
</evidence>
<dbReference type="PANTHER" id="PTHR45793:SF5">
    <property type="entry name" value="HOMEOTIC PROTEIN OCELLILESS"/>
    <property type="match status" value="1"/>
</dbReference>
<keyword evidence="4 6" id="KW-0371">Homeobox</keyword>
<evidence type="ECO:0000256" key="3">
    <source>
        <dbReference type="ARBA" id="ARBA00023125"/>
    </source>
</evidence>
<gene>
    <name evidence="9" type="ORF">TGEB3V08_LOCUS7254</name>
</gene>
<dbReference type="SUPFAM" id="SSF46689">
    <property type="entry name" value="Homeodomain-like"/>
    <property type="match status" value="1"/>
</dbReference>
<protein>
    <recommendedName>
        <fullName evidence="8">Homeobox domain-containing protein</fullName>
    </recommendedName>
</protein>
<sequence length="174" mass="19738">MVLLFPIIFDLLRFYHISVIKSPFRPSQHLFVAATIGETNYSDRGQRHFSMAVTVCETPNLSPAFAKGSTSQKRYYLAPSGGALNVYYRPIAGNPRKQRRERTTFTRAQLDILESLFGKTRYPDIFMREEVALKINLPESRVQDNWAPPTGRGQLGACELGARTTGRQVNWALK</sequence>
<proteinExistence type="predicted"/>
<evidence type="ECO:0000256" key="5">
    <source>
        <dbReference type="ARBA" id="ARBA00023242"/>
    </source>
</evidence>
<dbReference type="AlphaFoldDB" id="A0A7R9K1A3"/>
<dbReference type="EMBL" id="OE842240">
    <property type="protein sequence ID" value="CAD7599122.1"/>
    <property type="molecule type" value="Genomic_DNA"/>
</dbReference>
<evidence type="ECO:0000256" key="6">
    <source>
        <dbReference type="PROSITE-ProRule" id="PRU00108"/>
    </source>
</evidence>
<accession>A0A7R9K1A3</accession>
<dbReference type="SMART" id="SM00389">
    <property type="entry name" value="HOX"/>
    <property type="match status" value="1"/>
</dbReference>
<dbReference type="PROSITE" id="PS50071">
    <property type="entry name" value="HOMEOBOX_2"/>
    <property type="match status" value="1"/>
</dbReference>
<dbReference type="CDD" id="cd00086">
    <property type="entry name" value="homeodomain"/>
    <property type="match status" value="1"/>
</dbReference>
<dbReference type="GO" id="GO:0000978">
    <property type="term" value="F:RNA polymerase II cis-regulatory region sequence-specific DNA binding"/>
    <property type="evidence" value="ECO:0007669"/>
    <property type="project" value="TreeGrafter"/>
</dbReference>
<dbReference type="InterPro" id="IPR001356">
    <property type="entry name" value="HD"/>
</dbReference>
<feature type="domain" description="Homeobox" evidence="8">
    <location>
        <begin position="96"/>
        <end position="143"/>
    </location>
</feature>
<evidence type="ECO:0000256" key="1">
    <source>
        <dbReference type="ARBA" id="ARBA00004123"/>
    </source>
</evidence>
<reference evidence="9" key="1">
    <citation type="submission" date="2020-11" db="EMBL/GenBank/DDBJ databases">
        <authorList>
            <person name="Tran Van P."/>
        </authorList>
    </citation>
    <scope>NUCLEOTIDE SEQUENCE</scope>
</reference>
<feature type="DNA-binding region" description="Homeobox" evidence="6">
    <location>
        <begin position="98"/>
        <end position="144"/>
    </location>
</feature>
<name>A0A7R9K1A3_TIMGE</name>
<keyword evidence="2" id="KW-0217">Developmental protein</keyword>
<dbReference type="Pfam" id="PF00046">
    <property type="entry name" value="Homeodomain"/>
    <property type="match status" value="1"/>
</dbReference>
<evidence type="ECO:0000313" key="9">
    <source>
        <dbReference type="EMBL" id="CAD7599122.1"/>
    </source>
</evidence>
<dbReference type="Gene3D" id="1.10.10.60">
    <property type="entry name" value="Homeodomain-like"/>
    <property type="match status" value="1"/>
</dbReference>
<evidence type="ECO:0000256" key="2">
    <source>
        <dbReference type="ARBA" id="ARBA00022473"/>
    </source>
</evidence>